<organism evidence="1 2">
    <name type="scientific">Manduca sexta</name>
    <name type="common">Tobacco hawkmoth</name>
    <name type="synonym">Tobacco hornworm</name>
    <dbReference type="NCBI Taxonomy" id="7130"/>
    <lineage>
        <taxon>Eukaryota</taxon>
        <taxon>Metazoa</taxon>
        <taxon>Ecdysozoa</taxon>
        <taxon>Arthropoda</taxon>
        <taxon>Hexapoda</taxon>
        <taxon>Insecta</taxon>
        <taxon>Pterygota</taxon>
        <taxon>Neoptera</taxon>
        <taxon>Endopterygota</taxon>
        <taxon>Lepidoptera</taxon>
        <taxon>Glossata</taxon>
        <taxon>Ditrysia</taxon>
        <taxon>Bombycoidea</taxon>
        <taxon>Sphingidae</taxon>
        <taxon>Sphinginae</taxon>
        <taxon>Sphingini</taxon>
        <taxon>Manduca</taxon>
    </lineage>
</organism>
<dbReference type="InterPro" id="IPR007914">
    <property type="entry name" value="UPF0193"/>
</dbReference>
<evidence type="ECO:0000313" key="1">
    <source>
        <dbReference type="EMBL" id="KAG6447069.1"/>
    </source>
</evidence>
<proteinExistence type="predicted"/>
<protein>
    <submittedName>
        <fullName evidence="1">Uncharacterized protein</fullName>
    </submittedName>
</protein>
<dbReference type="Pfam" id="PF05250">
    <property type="entry name" value="UPF0193"/>
    <property type="match status" value="1"/>
</dbReference>
<reference evidence="1" key="1">
    <citation type="journal article" date="2016" name="Insect Biochem. Mol. Biol.">
        <title>Multifaceted biological insights from a draft genome sequence of the tobacco hornworm moth, Manduca sexta.</title>
        <authorList>
            <person name="Kanost M.R."/>
            <person name="Arrese E.L."/>
            <person name="Cao X."/>
            <person name="Chen Y.R."/>
            <person name="Chellapilla S."/>
            <person name="Goldsmith M.R."/>
            <person name="Grosse-Wilde E."/>
            <person name="Heckel D.G."/>
            <person name="Herndon N."/>
            <person name="Jiang H."/>
            <person name="Papanicolaou A."/>
            <person name="Qu J."/>
            <person name="Soulages J.L."/>
            <person name="Vogel H."/>
            <person name="Walters J."/>
            <person name="Waterhouse R.M."/>
            <person name="Ahn S.J."/>
            <person name="Almeida F.C."/>
            <person name="An C."/>
            <person name="Aqrawi P."/>
            <person name="Bretschneider A."/>
            <person name="Bryant W.B."/>
            <person name="Bucks S."/>
            <person name="Chao H."/>
            <person name="Chevignon G."/>
            <person name="Christen J.M."/>
            <person name="Clarke D.F."/>
            <person name="Dittmer N.T."/>
            <person name="Ferguson L.C.F."/>
            <person name="Garavelou S."/>
            <person name="Gordon K.H.J."/>
            <person name="Gunaratna R.T."/>
            <person name="Han Y."/>
            <person name="Hauser F."/>
            <person name="He Y."/>
            <person name="Heidel-Fischer H."/>
            <person name="Hirsh A."/>
            <person name="Hu Y."/>
            <person name="Jiang H."/>
            <person name="Kalra D."/>
            <person name="Klinner C."/>
            <person name="Konig C."/>
            <person name="Kovar C."/>
            <person name="Kroll A.R."/>
            <person name="Kuwar S.S."/>
            <person name="Lee S.L."/>
            <person name="Lehman R."/>
            <person name="Li K."/>
            <person name="Li Z."/>
            <person name="Liang H."/>
            <person name="Lovelace S."/>
            <person name="Lu Z."/>
            <person name="Mansfield J.H."/>
            <person name="McCulloch K.J."/>
            <person name="Mathew T."/>
            <person name="Morton B."/>
            <person name="Muzny D.M."/>
            <person name="Neunemann D."/>
            <person name="Ongeri F."/>
            <person name="Pauchet Y."/>
            <person name="Pu L.L."/>
            <person name="Pyrousis I."/>
            <person name="Rao X.J."/>
            <person name="Redding A."/>
            <person name="Roesel C."/>
            <person name="Sanchez-Gracia A."/>
            <person name="Schaack S."/>
            <person name="Shukla A."/>
            <person name="Tetreau G."/>
            <person name="Wang Y."/>
            <person name="Xiong G.H."/>
            <person name="Traut W."/>
            <person name="Walsh T.K."/>
            <person name="Worley K.C."/>
            <person name="Wu D."/>
            <person name="Wu W."/>
            <person name="Wu Y.Q."/>
            <person name="Zhang X."/>
            <person name="Zou Z."/>
            <person name="Zucker H."/>
            <person name="Briscoe A.D."/>
            <person name="Burmester T."/>
            <person name="Clem R.J."/>
            <person name="Feyereisen R."/>
            <person name="Grimmelikhuijzen C.J.P."/>
            <person name="Hamodrakas S.J."/>
            <person name="Hansson B.S."/>
            <person name="Huguet E."/>
            <person name="Jermiin L.S."/>
            <person name="Lan Q."/>
            <person name="Lehman H.K."/>
            <person name="Lorenzen M."/>
            <person name="Merzendorfer H."/>
            <person name="Michalopoulos I."/>
            <person name="Morton D.B."/>
            <person name="Muthukrishnan S."/>
            <person name="Oakeshott J.G."/>
            <person name="Palmer W."/>
            <person name="Park Y."/>
            <person name="Passarelli A.L."/>
            <person name="Rozas J."/>
            <person name="Schwartz L.M."/>
            <person name="Smith W."/>
            <person name="Southgate A."/>
            <person name="Vilcinskas A."/>
            <person name="Vogt R."/>
            <person name="Wang P."/>
            <person name="Werren J."/>
            <person name="Yu X.Q."/>
            <person name="Zhou J.J."/>
            <person name="Brown S.J."/>
            <person name="Scherer S.E."/>
            <person name="Richards S."/>
            <person name="Blissard G.W."/>
        </authorList>
    </citation>
    <scope>NUCLEOTIDE SEQUENCE</scope>
</reference>
<dbReference type="PANTHER" id="PTHR28348:SF1">
    <property type="entry name" value="UPF0193 PROTEIN EVG1"/>
    <property type="match status" value="1"/>
</dbReference>
<evidence type="ECO:0000313" key="2">
    <source>
        <dbReference type="Proteomes" id="UP000791440"/>
    </source>
</evidence>
<gene>
    <name evidence="1" type="ORF">O3G_MSEX004767</name>
</gene>
<dbReference type="AlphaFoldDB" id="A0A921YY74"/>
<keyword evidence="2" id="KW-1185">Reference proteome</keyword>
<dbReference type="EMBL" id="JH668341">
    <property type="protein sequence ID" value="KAG6447069.1"/>
    <property type="molecule type" value="Genomic_DNA"/>
</dbReference>
<accession>A0A921YY74</accession>
<name>A0A921YY74_MANSE</name>
<comment type="caution">
    <text evidence="1">The sequence shown here is derived from an EMBL/GenBank/DDBJ whole genome shotgun (WGS) entry which is preliminary data.</text>
</comment>
<sequence length="170" mass="19037">MDREKMKEKLANLMTYGDNDNQIVVPSSPCFGSKPLPKLPTSKDMKKELINQICERMKWLAEMECLGQAEPHKIIINDQIAERIRALDALGIDTEGSSARSTASGFSTTRSREQLQLNKPLTKNGTSSACSMQRKVSVTPVLHVSRSNREENVASYGQLPSLQYSPRRRV</sequence>
<reference evidence="1" key="2">
    <citation type="submission" date="2020-12" db="EMBL/GenBank/DDBJ databases">
        <authorList>
            <person name="Kanost M."/>
        </authorList>
    </citation>
    <scope>NUCLEOTIDE SEQUENCE</scope>
</reference>
<dbReference type="PANTHER" id="PTHR28348">
    <property type="entry name" value="UPF0193 PROTEIN EVG1"/>
    <property type="match status" value="1"/>
</dbReference>
<dbReference type="Proteomes" id="UP000791440">
    <property type="component" value="Unassembled WGS sequence"/>
</dbReference>